<accession>A0ABU6MMW9</accession>
<dbReference type="Proteomes" id="UP001341444">
    <property type="component" value="Unassembled WGS sequence"/>
</dbReference>
<name>A0ABU6MMW9_9BACI</name>
<comment type="caution">
    <text evidence="3">The sequence shown here is derived from an EMBL/GenBank/DDBJ whole genome shotgun (WGS) entry which is preliminary data.</text>
</comment>
<dbReference type="RefSeq" id="WP_157090740.1">
    <property type="nucleotide sequence ID" value="NZ_JARMAB010000047.1"/>
</dbReference>
<evidence type="ECO:0000256" key="1">
    <source>
        <dbReference type="ARBA" id="ARBA00008635"/>
    </source>
</evidence>
<evidence type="ECO:0000256" key="2">
    <source>
        <dbReference type="ARBA" id="ARBA00022723"/>
    </source>
</evidence>
<keyword evidence="4" id="KW-1185">Reference proteome</keyword>
<keyword evidence="2" id="KW-0479">Metal-binding</keyword>
<reference evidence="3 4" key="1">
    <citation type="submission" date="2023-03" db="EMBL/GenBank/DDBJ databases">
        <title>Bacillus Genome Sequencing.</title>
        <authorList>
            <person name="Dunlap C."/>
        </authorList>
    </citation>
    <scope>NUCLEOTIDE SEQUENCE [LARGE SCALE GENOMIC DNA]</scope>
    <source>
        <strain evidence="3 4">B-23453</strain>
    </source>
</reference>
<dbReference type="InterPro" id="IPR034660">
    <property type="entry name" value="DinB/YfiT-like"/>
</dbReference>
<dbReference type="Gene3D" id="1.20.120.450">
    <property type="entry name" value="dinb family like domain"/>
    <property type="match status" value="1"/>
</dbReference>
<dbReference type="SUPFAM" id="SSF109854">
    <property type="entry name" value="DinB/YfiT-like putative metalloenzymes"/>
    <property type="match status" value="1"/>
</dbReference>
<dbReference type="EMBL" id="JARMAB010000047">
    <property type="protein sequence ID" value="MED1206050.1"/>
    <property type="molecule type" value="Genomic_DNA"/>
</dbReference>
<dbReference type="Pfam" id="PF05163">
    <property type="entry name" value="DinB"/>
    <property type="match status" value="1"/>
</dbReference>
<gene>
    <name evidence="3" type="ORF">P4T90_23780</name>
</gene>
<evidence type="ECO:0000313" key="3">
    <source>
        <dbReference type="EMBL" id="MED1206050.1"/>
    </source>
</evidence>
<proteinExistence type="inferred from homology"/>
<evidence type="ECO:0000313" key="4">
    <source>
        <dbReference type="Proteomes" id="UP001341444"/>
    </source>
</evidence>
<organism evidence="3 4">
    <name type="scientific">Heyndrickxia acidicola</name>
    <dbReference type="NCBI Taxonomy" id="209389"/>
    <lineage>
        <taxon>Bacteria</taxon>
        <taxon>Bacillati</taxon>
        <taxon>Bacillota</taxon>
        <taxon>Bacilli</taxon>
        <taxon>Bacillales</taxon>
        <taxon>Bacillaceae</taxon>
        <taxon>Heyndrickxia</taxon>
    </lineage>
</organism>
<protein>
    <submittedName>
        <fullName evidence="3">DinB family protein</fullName>
    </submittedName>
</protein>
<comment type="similarity">
    <text evidence="1">Belongs to the DinB family.</text>
</comment>
<dbReference type="InterPro" id="IPR007837">
    <property type="entry name" value="DinB"/>
</dbReference>
<sequence length="29" mass="3518">MIDHEIHHKGQIFPYARLIGIEKLPEYIR</sequence>